<protein>
    <submittedName>
        <fullName evidence="1">Uncharacterized protein</fullName>
    </submittedName>
</protein>
<comment type="caution">
    <text evidence="1">The sequence shown here is derived from an EMBL/GenBank/DDBJ whole genome shotgun (WGS) entry which is preliminary data.</text>
</comment>
<accession>A0A399EI48</accession>
<organism evidence="1 2">
    <name type="scientific">Calidithermus terrae</name>
    <dbReference type="NCBI Taxonomy" id="1408545"/>
    <lineage>
        <taxon>Bacteria</taxon>
        <taxon>Thermotogati</taxon>
        <taxon>Deinococcota</taxon>
        <taxon>Deinococci</taxon>
        <taxon>Thermales</taxon>
        <taxon>Thermaceae</taxon>
        <taxon>Calidithermus</taxon>
    </lineage>
</organism>
<evidence type="ECO:0000313" key="1">
    <source>
        <dbReference type="EMBL" id="RIH83628.1"/>
    </source>
</evidence>
<gene>
    <name evidence="1" type="ORF">Mterra_02229</name>
</gene>
<dbReference type="Proteomes" id="UP000265715">
    <property type="component" value="Unassembled WGS sequence"/>
</dbReference>
<dbReference type="EMBL" id="QXDL01000088">
    <property type="protein sequence ID" value="RIH83628.1"/>
    <property type="molecule type" value="Genomic_DNA"/>
</dbReference>
<evidence type="ECO:0000313" key="2">
    <source>
        <dbReference type="Proteomes" id="UP000265715"/>
    </source>
</evidence>
<proteinExistence type="predicted"/>
<reference evidence="1 2" key="1">
    <citation type="submission" date="2018-08" db="EMBL/GenBank/DDBJ databases">
        <title>Meiothermus terrae DSM 26712 genome sequencing project.</title>
        <authorList>
            <person name="Da Costa M.S."/>
            <person name="Albuquerque L."/>
            <person name="Raposo P."/>
            <person name="Froufe H.J.C."/>
            <person name="Barroso C.S."/>
            <person name="Egas C."/>
        </authorList>
    </citation>
    <scope>NUCLEOTIDE SEQUENCE [LARGE SCALE GENOMIC DNA]</scope>
    <source>
        <strain evidence="1 2">DSM 26712</strain>
    </source>
</reference>
<name>A0A399EI48_9DEIN</name>
<dbReference type="AlphaFoldDB" id="A0A399EI48"/>
<keyword evidence="2" id="KW-1185">Reference proteome</keyword>
<sequence length="77" mass="8986">MSIGQYFGIANEHGIFFEDHYADCALELTYNDFAKLIPDFINMPGHKYFVAKNGRWLVNVTMEDDVYFTEKITLQMP</sequence>